<evidence type="ECO:0000256" key="6">
    <source>
        <dbReference type="ARBA" id="ARBA00023139"/>
    </source>
</evidence>
<protein>
    <recommendedName>
        <fullName evidence="11">Palmitoyltransferase</fullName>
        <ecNumber evidence="11">2.3.1.225</ecNumber>
    </recommendedName>
</protein>
<dbReference type="Proteomes" id="UP000092583">
    <property type="component" value="Unassembled WGS sequence"/>
</dbReference>
<evidence type="ECO:0000259" key="13">
    <source>
        <dbReference type="Pfam" id="PF01529"/>
    </source>
</evidence>
<feature type="region of interest" description="Disordered" evidence="12">
    <location>
        <begin position="86"/>
        <end position="116"/>
    </location>
</feature>
<comment type="subcellular location">
    <subcellularLocation>
        <location evidence="1">Membrane</location>
        <topology evidence="1">Multi-pass membrane protein</topology>
    </subcellularLocation>
</comment>
<feature type="domain" description="Palmitoyltransferase DHHC" evidence="13">
    <location>
        <begin position="262"/>
        <end position="415"/>
    </location>
</feature>
<feature type="region of interest" description="Disordered" evidence="12">
    <location>
        <begin position="152"/>
        <end position="256"/>
    </location>
</feature>
<dbReference type="PANTHER" id="PTHR22883:SF23">
    <property type="entry name" value="PALMITOYLTRANSFERASE ZDHHC6"/>
    <property type="match status" value="1"/>
</dbReference>
<evidence type="ECO:0000256" key="11">
    <source>
        <dbReference type="RuleBase" id="RU079119"/>
    </source>
</evidence>
<dbReference type="PROSITE" id="PS50216">
    <property type="entry name" value="DHHC"/>
    <property type="match status" value="1"/>
</dbReference>
<evidence type="ECO:0000256" key="5">
    <source>
        <dbReference type="ARBA" id="ARBA00023136"/>
    </source>
</evidence>
<evidence type="ECO:0000256" key="8">
    <source>
        <dbReference type="ARBA" id="ARBA00023315"/>
    </source>
</evidence>
<dbReference type="GO" id="GO:0005783">
    <property type="term" value="C:endoplasmic reticulum"/>
    <property type="evidence" value="ECO:0007669"/>
    <property type="project" value="TreeGrafter"/>
</dbReference>
<dbReference type="STRING" id="1331196.A0A1B9ITZ0"/>
<gene>
    <name evidence="14" type="ORF">L486_03493</name>
</gene>
<keyword evidence="3 11" id="KW-0812">Transmembrane</keyword>
<comment type="catalytic activity">
    <reaction evidence="10 11">
        <text>L-cysteinyl-[protein] + hexadecanoyl-CoA = S-hexadecanoyl-L-cysteinyl-[protein] + CoA</text>
        <dbReference type="Rhea" id="RHEA:36683"/>
        <dbReference type="Rhea" id="RHEA-COMP:10131"/>
        <dbReference type="Rhea" id="RHEA-COMP:11032"/>
        <dbReference type="ChEBI" id="CHEBI:29950"/>
        <dbReference type="ChEBI" id="CHEBI:57287"/>
        <dbReference type="ChEBI" id="CHEBI:57379"/>
        <dbReference type="ChEBI" id="CHEBI:74151"/>
        <dbReference type="EC" id="2.3.1.225"/>
    </reaction>
</comment>
<reference evidence="15" key="2">
    <citation type="submission" date="2013-12" db="EMBL/GenBank/DDBJ databases">
        <title>Evolution of pathogenesis and genome organization in the Tremellales.</title>
        <authorList>
            <person name="Cuomo C."/>
            <person name="Litvintseva A."/>
            <person name="Heitman J."/>
            <person name="Chen Y."/>
            <person name="Sun S."/>
            <person name="Springer D."/>
            <person name="Dromer F."/>
            <person name="Young S."/>
            <person name="Zeng Q."/>
            <person name="Chapman S."/>
            <person name="Gujja S."/>
            <person name="Saif S."/>
            <person name="Birren B."/>
        </authorList>
    </citation>
    <scope>NUCLEOTIDE SEQUENCE [LARGE SCALE GENOMIC DNA]</scope>
    <source>
        <strain evidence="15">CBS 10435</strain>
    </source>
</reference>
<evidence type="ECO:0000256" key="9">
    <source>
        <dbReference type="ARBA" id="ARBA00038298"/>
    </source>
</evidence>
<comment type="domain">
    <text evidence="11">The DHHC domain is required for palmitoyltransferase activity.</text>
</comment>
<accession>A0A1B9ITZ0</accession>
<keyword evidence="8 11" id="KW-0012">Acyltransferase</keyword>
<dbReference type="AlphaFoldDB" id="A0A1B9ITZ0"/>
<keyword evidence="6" id="KW-0564">Palmitate</keyword>
<dbReference type="PANTHER" id="PTHR22883">
    <property type="entry name" value="ZINC FINGER DHHC DOMAIN CONTAINING PROTEIN"/>
    <property type="match status" value="1"/>
</dbReference>
<feature type="region of interest" description="Disordered" evidence="12">
    <location>
        <begin position="525"/>
        <end position="574"/>
    </location>
</feature>
<dbReference type="EC" id="2.3.1.225" evidence="11"/>
<dbReference type="EMBL" id="KI669461">
    <property type="protein sequence ID" value="OCF58995.1"/>
    <property type="molecule type" value="Genomic_DNA"/>
</dbReference>
<dbReference type="GO" id="GO:0016020">
    <property type="term" value="C:membrane"/>
    <property type="evidence" value="ECO:0007669"/>
    <property type="project" value="UniProtKB-SubCell"/>
</dbReference>
<comment type="similarity">
    <text evidence="9">Belongs to the DHHC palmitoyltransferase family. PFA5 subfamily.</text>
</comment>
<evidence type="ECO:0000256" key="10">
    <source>
        <dbReference type="ARBA" id="ARBA00048048"/>
    </source>
</evidence>
<keyword evidence="4 11" id="KW-1133">Transmembrane helix</keyword>
<name>A0A1B9ITZ0_9TREE</name>
<keyword evidence="2 11" id="KW-0808">Transferase</keyword>
<dbReference type="InterPro" id="IPR001594">
    <property type="entry name" value="Palmitoyltrfase_DHHC"/>
</dbReference>
<reference evidence="14 15" key="1">
    <citation type="submission" date="2013-07" db="EMBL/GenBank/DDBJ databases">
        <title>The Genome Sequence of Kwoniella mangroviensis CBS10435.</title>
        <authorList>
            <consortium name="The Broad Institute Genome Sequencing Platform"/>
            <person name="Cuomo C."/>
            <person name="Litvintseva A."/>
            <person name="Chen Y."/>
            <person name="Heitman J."/>
            <person name="Sun S."/>
            <person name="Springer D."/>
            <person name="Dromer F."/>
            <person name="Young S.K."/>
            <person name="Zeng Q."/>
            <person name="Gargeya S."/>
            <person name="Fitzgerald M."/>
            <person name="Abouelleil A."/>
            <person name="Alvarado L."/>
            <person name="Berlin A.M."/>
            <person name="Chapman S.B."/>
            <person name="Dewar J."/>
            <person name="Goldberg J."/>
            <person name="Griggs A."/>
            <person name="Gujja S."/>
            <person name="Hansen M."/>
            <person name="Howarth C."/>
            <person name="Imamovic A."/>
            <person name="Larimer J."/>
            <person name="McCowan C."/>
            <person name="Murphy C."/>
            <person name="Pearson M."/>
            <person name="Priest M."/>
            <person name="Roberts A."/>
            <person name="Saif S."/>
            <person name="Shea T."/>
            <person name="Sykes S."/>
            <person name="Wortman J."/>
            <person name="Nusbaum C."/>
            <person name="Birren B."/>
        </authorList>
    </citation>
    <scope>NUCLEOTIDE SEQUENCE [LARGE SCALE GENOMIC DNA]</scope>
    <source>
        <strain evidence="14 15">CBS 10435</strain>
    </source>
</reference>
<evidence type="ECO:0000256" key="12">
    <source>
        <dbReference type="SAM" id="MobiDB-lite"/>
    </source>
</evidence>
<organism evidence="14 15">
    <name type="scientific">Kwoniella mangroviensis CBS 10435</name>
    <dbReference type="NCBI Taxonomy" id="1331196"/>
    <lineage>
        <taxon>Eukaryota</taxon>
        <taxon>Fungi</taxon>
        <taxon>Dikarya</taxon>
        <taxon>Basidiomycota</taxon>
        <taxon>Agaricomycotina</taxon>
        <taxon>Tremellomycetes</taxon>
        <taxon>Tremellales</taxon>
        <taxon>Cryptococcaceae</taxon>
        <taxon>Kwoniella</taxon>
    </lineage>
</organism>
<evidence type="ECO:0000256" key="7">
    <source>
        <dbReference type="ARBA" id="ARBA00023288"/>
    </source>
</evidence>
<evidence type="ECO:0000313" key="14">
    <source>
        <dbReference type="EMBL" id="OCF58995.1"/>
    </source>
</evidence>
<evidence type="ECO:0000256" key="3">
    <source>
        <dbReference type="ARBA" id="ARBA00022692"/>
    </source>
</evidence>
<proteinExistence type="inferred from homology"/>
<sequence>MSVEYTNMNQVKKTKRSKLEMFMNRLPYYFSYVILISTWILFMLFITLGEVLLKRREVGRFAEQSVIYNSLLFLTLISLATTANRSPGVPDQTLAPPNKNLQRHVTQSDRSENQSIQNYTIEEYAKEEDIDDEDDNLPLRYLRNAQWVNTRIGKDRPSPLPLPNTRRYPSPSIPDRLEEEEERHESATDSDSGSEFSPFPLSAKSPFVPSTAVDAGEDDEDLLEDLRLTSTTEGAEEMSTSLLRSEDGAGDGGRSLMAKSNNGETRWCKKCNGWKPDRCHHCRHCEQCVLKMDHHCPWVGTCVGYHNYKPFFLFINCALLLAIYATFEAGYETYRFFQDPSGAVPYRAVQMEVNQTLDTASIAANDNWSDGLGISPAIFMMLTVMGGFMSLAVGGLVVFHWYLTLNNQTTLENITHSYPSALLDGIPKGAQWKADHLLTRSERNRLKWEAREINVYDLGWRKNLKILFLGEERDITMLGVIQALWPTGRPSRYDRRSGHFFAYNPHKFEKLRDLTMELRYGIVPEGQNKERSSMDSTVDGDEGEGEVDHRVRDQHDEGYELDQVAEKGLHEGASEDRLGRARQVKWFEV</sequence>
<feature type="transmembrane region" description="Helical" evidence="11">
    <location>
        <begin position="377"/>
        <end position="403"/>
    </location>
</feature>
<evidence type="ECO:0000256" key="1">
    <source>
        <dbReference type="ARBA" id="ARBA00004141"/>
    </source>
</evidence>
<feature type="transmembrane region" description="Helical" evidence="11">
    <location>
        <begin position="29"/>
        <end position="53"/>
    </location>
</feature>
<dbReference type="GO" id="GO:0019706">
    <property type="term" value="F:protein-cysteine S-palmitoyltransferase activity"/>
    <property type="evidence" value="ECO:0007669"/>
    <property type="project" value="UniProtKB-EC"/>
</dbReference>
<dbReference type="GO" id="GO:0006612">
    <property type="term" value="P:protein targeting to membrane"/>
    <property type="evidence" value="ECO:0007669"/>
    <property type="project" value="TreeGrafter"/>
</dbReference>
<feature type="transmembrane region" description="Helical" evidence="11">
    <location>
        <begin position="311"/>
        <end position="331"/>
    </location>
</feature>
<dbReference type="Pfam" id="PF01529">
    <property type="entry name" value="DHHC"/>
    <property type="match status" value="1"/>
</dbReference>
<dbReference type="OrthoDB" id="9909019at2759"/>
<feature type="compositionally biased region" description="Basic and acidic residues" evidence="12">
    <location>
        <begin position="546"/>
        <end position="574"/>
    </location>
</feature>
<evidence type="ECO:0000256" key="2">
    <source>
        <dbReference type="ARBA" id="ARBA00022679"/>
    </source>
</evidence>
<evidence type="ECO:0000256" key="4">
    <source>
        <dbReference type="ARBA" id="ARBA00022989"/>
    </source>
</evidence>
<dbReference type="InterPro" id="IPR039859">
    <property type="entry name" value="PFA4/ZDH16/20/ERF2-like"/>
</dbReference>
<keyword evidence="5 11" id="KW-0472">Membrane</keyword>
<keyword evidence="7" id="KW-0449">Lipoprotein</keyword>
<evidence type="ECO:0000313" key="15">
    <source>
        <dbReference type="Proteomes" id="UP000092583"/>
    </source>
</evidence>
<keyword evidence="15" id="KW-1185">Reference proteome</keyword>
<dbReference type="GO" id="GO:0005794">
    <property type="term" value="C:Golgi apparatus"/>
    <property type="evidence" value="ECO:0007669"/>
    <property type="project" value="TreeGrafter"/>
</dbReference>